<dbReference type="InterPro" id="IPR001242">
    <property type="entry name" value="Condensation_dom"/>
</dbReference>
<dbReference type="InterPro" id="IPR025110">
    <property type="entry name" value="AMP-bd_C"/>
</dbReference>
<evidence type="ECO:0000256" key="6">
    <source>
        <dbReference type="ARBA" id="ARBA00023098"/>
    </source>
</evidence>
<dbReference type="SMART" id="SM00823">
    <property type="entry name" value="PKS_PP"/>
    <property type="match status" value="1"/>
</dbReference>
<dbReference type="Pfam" id="PF00501">
    <property type="entry name" value="AMP-binding"/>
    <property type="match status" value="1"/>
</dbReference>
<dbReference type="SUPFAM" id="SSF52777">
    <property type="entry name" value="CoA-dependent acyltransferases"/>
    <property type="match status" value="2"/>
</dbReference>
<dbReference type="InterPro" id="IPR020806">
    <property type="entry name" value="PKS_PP-bd"/>
</dbReference>
<accession>A0ABX7P4E6</accession>
<dbReference type="PANTHER" id="PTHR22754">
    <property type="entry name" value="DISCO-INTERACTING PROTEIN 2 DIP2 -RELATED"/>
    <property type="match status" value="1"/>
</dbReference>
<dbReference type="Pfam" id="PF23024">
    <property type="entry name" value="AMP-dom_DIP2-like"/>
    <property type="match status" value="1"/>
</dbReference>
<dbReference type="Pfam" id="PF00668">
    <property type="entry name" value="Condensation"/>
    <property type="match status" value="1"/>
</dbReference>
<dbReference type="InterPro" id="IPR042099">
    <property type="entry name" value="ANL_N_sf"/>
</dbReference>
<dbReference type="Pfam" id="PF00550">
    <property type="entry name" value="PP-binding"/>
    <property type="match status" value="1"/>
</dbReference>
<sequence length="1174" mass="127711">MSDTLIDLARQRAASAPEEVLYTFLLDGETQEARLTCAELDRQARAIGALLQERGARGERVLLLHPPGLEYITAFFGCLYAGAVAVPAYPPEPSRLQRTLPRLEALIADARARFVLTTSAIHAMAGWMAEQAPRLASLTWLASDEVPGDAASAWKEPGFNSQSLAFLQYTSGSTGSPRGVVLTHGNLLRNSTAIQQTFGSPPRSRAVSWLPPYHDMGLIGGILQPLYGQLSIVLLSPLDFLQRPARWLEAISRYRARFSGGPNFAYDLCVRKTPPEQRAALDLSTWELAFTGAEPIRAETLERFAQAFAPSGFRPEAFFGCYGLAEGTLCVTTGRKATAPTVRHFQREALERGEALESPVSARGPSDSRALVGCGFAVPGHELLIADTASAMPLPEGRTGEIWFRGPSVAQGYWDKPEETARTFQAHRSDTGEGPWLRTGDLGFLVGGELFVSGRIKDLIILRGRNLYPQDLEQTAESLHPALRPGCSAAFSVDVAGEERLVLVLEASRSQPFEPQALLDSLREAVASHHEVSPYEVVLISQGSIPKTSSGKIQRRACRELYLSDGLEVIARSTLASSEPARQPAPELPRLTRAALLAHPEAERPRVLEASLRAHLARRLSVPEAALDESRPLTAFGLDSIHSVELNALLEEDLGVSLPIAHLLDGVSLRELTARVLEALHAPAPSAPPLKPVPHGDTVPLSHAQERLLFLEQLAPASSAYNIPAAVLLEGALDVELLGRSLATVLRRHEALRASFPTVAGSRVQRITPARDVPDSLLSWNGALTDLSTLPEVEREPVSRRLLTEEVRRPFDLEHGPLVRARLLKLAGDRHLLVLTLHHLVTDGWSMGVLVRELGALYTALREGRPSALPELPLQYADYAAWQRRRLEQGLRESEAAWWRSQLAGAPPVLELPEAHPRPATPSLRGAWHPLSFSPESTAALAALGRAEGATPFMTLLSAFLVVLHARTGRTDLVVGTDIANRHHPRTQGLIGLFVNQLVLRVGLSGNPTFRQLLARVKEVALGAYAHSELPFDALVEAVRPPRDARYNPLFQMMFVLENAPLPELALPGLSSRQLPVDDGGSPFDLSVILSESSGHLGGALRYSTALFDAAAISRLAGDFEALLTAATGRPDATLEELRDTLAGLDRERKQTQAEALRGARAEKFRNIRRKSEG</sequence>
<evidence type="ECO:0000256" key="1">
    <source>
        <dbReference type="ARBA" id="ARBA00006432"/>
    </source>
</evidence>
<proteinExistence type="inferred from homology"/>
<keyword evidence="6" id="KW-0443">Lipid metabolism</keyword>
<reference evidence="8 9" key="1">
    <citation type="submission" date="2021-02" db="EMBL/GenBank/DDBJ databases">
        <title>De Novo genome assembly of isolated myxobacteria.</title>
        <authorList>
            <person name="Stevens D.C."/>
        </authorList>
    </citation>
    <scope>NUCLEOTIDE SEQUENCE [LARGE SCALE GENOMIC DNA]</scope>
    <source>
        <strain evidence="9">SCPEA02</strain>
    </source>
</reference>
<evidence type="ECO:0000313" key="8">
    <source>
        <dbReference type="EMBL" id="QSQ25344.1"/>
    </source>
</evidence>
<evidence type="ECO:0000259" key="7">
    <source>
        <dbReference type="PROSITE" id="PS50075"/>
    </source>
</evidence>
<organism evidence="8 9">
    <name type="scientific">Pyxidicoccus parkwayensis</name>
    <dbReference type="NCBI Taxonomy" id="2813578"/>
    <lineage>
        <taxon>Bacteria</taxon>
        <taxon>Pseudomonadati</taxon>
        <taxon>Myxococcota</taxon>
        <taxon>Myxococcia</taxon>
        <taxon>Myxococcales</taxon>
        <taxon>Cystobacterineae</taxon>
        <taxon>Myxococcaceae</taxon>
        <taxon>Pyxidicoccus</taxon>
    </lineage>
</organism>
<dbReference type="Gene3D" id="1.10.1200.10">
    <property type="entry name" value="ACP-like"/>
    <property type="match status" value="1"/>
</dbReference>
<dbReference type="Gene3D" id="3.30.300.30">
    <property type="match status" value="1"/>
</dbReference>
<dbReference type="Gene3D" id="3.30.559.10">
    <property type="entry name" value="Chloramphenicol acetyltransferase-like domain"/>
    <property type="match status" value="1"/>
</dbReference>
<dbReference type="InterPro" id="IPR020845">
    <property type="entry name" value="AMP-binding_CS"/>
</dbReference>
<evidence type="ECO:0000256" key="2">
    <source>
        <dbReference type="ARBA" id="ARBA00022450"/>
    </source>
</evidence>
<dbReference type="EMBL" id="CP071090">
    <property type="protein sequence ID" value="QSQ25344.1"/>
    <property type="molecule type" value="Genomic_DNA"/>
</dbReference>
<dbReference type="InterPro" id="IPR036736">
    <property type="entry name" value="ACP-like_sf"/>
</dbReference>
<evidence type="ECO:0000313" key="9">
    <source>
        <dbReference type="Proteomes" id="UP000662747"/>
    </source>
</evidence>
<evidence type="ECO:0000256" key="4">
    <source>
        <dbReference type="ARBA" id="ARBA00022598"/>
    </source>
</evidence>
<dbReference type="SMART" id="SM01294">
    <property type="entry name" value="PKS_PP_betabranch"/>
    <property type="match status" value="1"/>
</dbReference>
<name>A0ABX7P4E6_9BACT</name>
<dbReference type="InterPro" id="IPR023213">
    <property type="entry name" value="CAT-like_dom_sf"/>
</dbReference>
<evidence type="ECO:0000256" key="5">
    <source>
        <dbReference type="ARBA" id="ARBA00022832"/>
    </source>
</evidence>
<keyword evidence="2" id="KW-0596">Phosphopantetheine</keyword>
<dbReference type="CDD" id="cd19531">
    <property type="entry name" value="LCL_NRPS-like"/>
    <property type="match status" value="1"/>
</dbReference>
<dbReference type="Gene3D" id="3.30.559.30">
    <property type="entry name" value="Nonribosomal peptide synthetase, condensation domain"/>
    <property type="match status" value="1"/>
</dbReference>
<feature type="domain" description="Carrier" evidence="7">
    <location>
        <begin position="603"/>
        <end position="680"/>
    </location>
</feature>
<keyword evidence="3" id="KW-0597">Phosphoprotein</keyword>
<comment type="similarity">
    <text evidence="1">Belongs to the ATP-dependent AMP-binding enzyme family.</text>
</comment>
<dbReference type="Gene3D" id="3.40.50.12780">
    <property type="entry name" value="N-terminal domain of ligase-like"/>
    <property type="match status" value="1"/>
</dbReference>
<dbReference type="InterPro" id="IPR045851">
    <property type="entry name" value="AMP-bd_C_sf"/>
</dbReference>
<dbReference type="InterPro" id="IPR000873">
    <property type="entry name" value="AMP-dep_synth/lig_dom"/>
</dbReference>
<dbReference type="PROSITE" id="PS50075">
    <property type="entry name" value="CARRIER"/>
    <property type="match status" value="1"/>
</dbReference>
<dbReference type="SUPFAM" id="SSF47336">
    <property type="entry name" value="ACP-like"/>
    <property type="match status" value="1"/>
</dbReference>
<dbReference type="InterPro" id="IPR040097">
    <property type="entry name" value="FAAL/FAAC"/>
</dbReference>
<dbReference type="PANTHER" id="PTHR22754:SF32">
    <property type="entry name" value="DISCO-INTERACTING PROTEIN 2"/>
    <property type="match status" value="1"/>
</dbReference>
<keyword evidence="9" id="KW-1185">Reference proteome</keyword>
<dbReference type="SUPFAM" id="SSF56801">
    <property type="entry name" value="Acetyl-CoA synthetase-like"/>
    <property type="match status" value="1"/>
</dbReference>
<dbReference type="Proteomes" id="UP000662747">
    <property type="component" value="Chromosome"/>
</dbReference>
<dbReference type="InterPro" id="IPR009081">
    <property type="entry name" value="PP-bd_ACP"/>
</dbReference>
<dbReference type="PROSITE" id="PS00455">
    <property type="entry name" value="AMP_BINDING"/>
    <property type="match status" value="1"/>
</dbReference>
<keyword evidence="5" id="KW-0276">Fatty acid metabolism</keyword>
<evidence type="ECO:0000256" key="3">
    <source>
        <dbReference type="ARBA" id="ARBA00022553"/>
    </source>
</evidence>
<gene>
    <name evidence="8" type="ORF">JY651_10635</name>
</gene>
<dbReference type="CDD" id="cd05931">
    <property type="entry name" value="FAAL"/>
    <property type="match status" value="1"/>
</dbReference>
<dbReference type="RefSeq" id="WP_206726899.1">
    <property type="nucleotide sequence ID" value="NZ_CP071090.1"/>
</dbReference>
<keyword evidence="4" id="KW-0436">Ligase</keyword>
<protein>
    <submittedName>
        <fullName evidence="8">AMP-binding protein</fullName>
    </submittedName>
</protein>